<evidence type="ECO:0000256" key="5">
    <source>
        <dbReference type="ARBA" id="ARBA00023242"/>
    </source>
</evidence>
<dbReference type="GO" id="GO:0006303">
    <property type="term" value="P:double-strand break repair via nonhomologous end joining"/>
    <property type="evidence" value="ECO:0007669"/>
    <property type="project" value="TreeGrafter"/>
</dbReference>
<keyword evidence="2" id="KW-0227">DNA damage</keyword>
<dbReference type="CDD" id="cd22285">
    <property type="entry name" value="HD_XLF_N"/>
    <property type="match status" value="1"/>
</dbReference>
<gene>
    <name evidence="11" type="ORF">SLS62_006837</name>
</gene>
<dbReference type="GO" id="GO:0032807">
    <property type="term" value="C:DNA ligase IV complex"/>
    <property type="evidence" value="ECO:0007669"/>
    <property type="project" value="TreeGrafter"/>
</dbReference>
<dbReference type="InterPro" id="IPR053829">
    <property type="entry name" value="XLF-like_CC"/>
</dbReference>
<feature type="compositionally biased region" description="Polar residues" evidence="8">
    <location>
        <begin position="266"/>
        <end position="277"/>
    </location>
</feature>
<keyword evidence="5" id="KW-0539">Nucleus</keyword>
<dbReference type="Proteomes" id="UP001320420">
    <property type="component" value="Unassembled WGS sequence"/>
</dbReference>
<dbReference type="PANTHER" id="PTHR32235">
    <property type="entry name" value="NON-HOMOLOGOUS END-JOINING FACTOR 1"/>
    <property type="match status" value="1"/>
</dbReference>
<proteinExistence type="inferred from homology"/>
<feature type="region of interest" description="Disordered" evidence="8">
    <location>
        <begin position="266"/>
        <end position="538"/>
    </location>
</feature>
<evidence type="ECO:0000256" key="2">
    <source>
        <dbReference type="ARBA" id="ARBA00022763"/>
    </source>
</evidence>
<reference evidence="11 12" key="1">
    <citation type="submission" date="2024-02" db="EMBL/GenBank/DDBJ databases">
        <title>De novo assembly and annotation of 12 fungi associated with fruit tree decline syndrome in Ontario, Canada.</title>
        <authorList>
            <person name="Sulman M."/>
            <person name="Ellouze W."/>
            <person name="Ilyukhin E."/>
        </authorList>
    </citation>
    <scope>NUCLEOTIDE SEQUENCE [LARGE SCALE GENOMIC DNA]</scope>
    <source>
        <strain evidence="11 12">M11/M66-122</strain>
    </source>
</reference>
<accession>A0AAN9UXP9</accession>
<feature type="domain" description="XLF-like coiled-coil region" evidence="10">
    <location>
        <begin position="132"/>
        <end position="183"/>
    </location>
</feature>
<feature type="compositionally biased region" description="Low complexity" evidence="8">
    <location>
        <begin position="514"/>
        <end position="523"/>
    </location>
</feature>
<evidence type="ECO:0000313" key="12">
    <source>
        <dbReference type="Proteomes" id="UP001320420"/>
    </source>
</evidence>
<dbReference type="PANTHER" id="PTHR32235:SF1">
    <property type="entry name" value="NON-HOMOLOGOUS END-JOINING FACTOR 1"/>
    <property type="match status" value="1"/>
</dbReference>
<evidence type="ECO:0000256" key="3">
    <source>
        <dbReference type="ARBA" id="ARBA00023125"/>
    </source>
</evidence>
<evidence type="ECO:0000256" key="4">
    <source>
        <dbReference type="ARBA" id="ARBA00023204"/>
    </source>
</evidence>
<evidence type="ECO:0000259" key="9">
    <source>
        <dbReference type="Pfam" id="PF09302"/>
    </source>
</evidence>
<dbReference type="Gene3D" id="2.170.210.10">
    <property type="entry name" value="DNA double-strand break repair and VJ recombination XRCC4, N-terminal"/>
    <property type="match status" value="1"/>
</dbReference>
<evidence type="ECO:0000259" key="10">
    <source>
        <dbReference type="Pfam" id="PF21928"/>
    </source>
</evidence>
<organism evidence="11 12">
    <name type="scientific">Diatrype stigma</name>
    <dbReference type="NCBI Taxonomy" id="117547"/>
    <lineage>
        <taxon>Eukaryota</taxon>
        <taxon>Fungi</taxon>
        <taxon>Dikarya</taxon>
        <taxon>Ascomycota</taxon>
        <taxon>Pezizomycotina</taxon>
        <taxon>Sordariomycetes</taxon>
        <taxon>Xylariomycetidae</taxon>
        <taxon>Xylariales</taxon>
        <taxon>Diatrypaceae</taxon>
        <taxon>Diatrype</taxon>
    </lineage>
</organism>
<dbReference type="InterPro" id="IPR052287">
    <property type="entry name" value="NHEJ_factor"/>
</dbReference>
<keyword evidence="3" id="KW-0238">DNA-binding</keyword>
<evidence type="ECO:0000256" key="6">
    <source>
        <dbReference type="ARBA" id="ARBA00025747"/>
    </source>
</evidence>
<evidence type="ECO:0000313" key="11">
    <source>
        <dbReference type="EMBL" id="KAK7751154.1"/>
    </source>
</evidence>
<feature type="compositionally biased region" description="Basic and acidic residues" evidence="8">
    <location>
        <begin position="529"/>
        <end position="538"/>
    </location>
</feature>
<dbReference type="AlphaFoldDB" id="A0AAN9UXP9"/>
<evidence type="ECO:0000256" key="8">
    <source>
        <dbReference type="SAM" id="MobiDB-lite"/>
    </source>
</evidence>
<feature type="compositionally biased region" description="Low complexity" evidence="8">
    <location>
        <begin position="364"/>
        <end position="373"/>
    </location>
</feature>
<sequence>MTSNLRWRPLPTFPDLPALLVSPGFNVQSSSYSLEITDLANIWTESLDRKGILKRSLNEDTSIDLSDGDKEQWRVFLSKLEAAFDPTSPDHGLTSLTLSPHGTGDLLLQIACVLPKPLEPLKWPVYLTKRQPDVLASDLVVPLIRSNQVRAQEAEYLVSRLKEKDAVINRLVDKLLAVGTGLEHVFHSLPIKRKATRAMAEEKVQGLAPFNEDQWRTHCASTLEMPQDVSSLLLNAFGNSSIDGERGGIEVSSQVNDWWGSFETKSAINKPQEQTISAEERPSTPDKGKSAADSDDDFQVQATQATQVTPVSAKKNRGRRQVAIQDGDTTDEGDSLALIPDSHPNVEERPYPRLGVLGGKRGLSQVQSQSQSSHTVPNDDDTASESDPEPVKPSPARNTRSKPVGAIGGSKKASSPPLAKSPSPARPPPKEDDETASESETGSAPRASPAAAPVQKRRGGGLGPIGGRSRTTPAPPEEQSRATSVESSTGPRPRQKLGAIGKSTGGDSRRRPQAESSVEPPAAAEEETMEQKAERKRAELAKELERKAAAPAKKKRRF</sequence>
<keyword evidence="4" id="KW-0234">DNA repair</keyword>
<comment type="similarity">
    <text evidence="6">Belongs to the XRCC4-XLF family. XLF subfamily.</text>
</comment>
<evidence type="ECO:0000256" key="7">
    <source>
        <dbReference type="ARBA" id="ARBA00044529"/>
    </source>
</evidence>
<dbReference type="InterPro" id="IPR015381">
    <property type="entry name" value="XLF-like_N"/>
</dbReference>
<evidence type="ECO:0000256" key="1">
    <source>
        <dbReference type="ARBA" id="ARBA00004123"/>
    </source>
</evidence>
<feature type="compositionally biased region" description="Low complexity" evidence="8">
    <location>
        <begin position="410"/>
        <end position="423"/>
    </location>
</feature>
<feature type="compositionally biased region" description="Low complexity" evidence="8">
    <location>
        <begin position="443"/>
        <end position="453"/>
    </location>
</feature>
<comment type="caution">
    <text evidence="11">The sequence shown here is derived from an EMBL/GenBank/DDBJ whole genome shotgun (WGS) entry which is preliminary data.</text>
</comment>
<comment type="subcellular location">
    <subcellularLocation>
        <location evidence="1">Nucleus</location>
    </subcellularLocation>
</comment>
<protein>
    <recommendedName>
        <fullName evidence="7">Non-homologous end-joining factor 1</fullName>
    </recommendedName>
</protein>
<keyword evidence="12" id="KW-1185">Reference proteome</keyword>
<dbReference type="InterPro" id="IPR038051">
    <property type="entry name" value="XRCC4-like_N_sf"/>
</dbReference>
<feature type="compositionally biased region" description="Polar residues" evidence="8">
    <location>
        <begin position="481"/>
        <end position="490"/>
    </location>
</feature>
<dbReference type="Pfam" id="PF21928">
    <property type="entry name" value="XLF_CC"/>
    <property type="match status" value="1"/>
</dbReference>
<name>A0AAN9UXP9_9PEZI</name>
<feature type="compositionally biased region" description="Basic and acidic residues" evidence="8">
    <location>
        <begin position="278"/>
        <end position="292"/>
    </location>
</feature>
<dbReference type="EMBL" id="JAKJXP020000053">
    <property type="protein sequence ID" value="KAK7751154.1"/>
    <property type="molecule type" value="Genomic_DNA"/>
</dbReference>
<feature type="domain" description="XLF-like N-terminal" evidence="9">
    <location>
        <begin position="6"/>
        <end position="129"/>
    </location>
</feature>
<feature type="compositionally biased region" description="Acidic residues" evidence="8">
    <location>
        <begin position="378"/>
        <end position="388"/>
    </location>
</feature>
<dbReference type="GO" id="GO:0045027">
    <property type="term" value="F:DNA end binding"/>
    <property type="evidence" value="ECO:0007669"/>
    <property type="project" value="TreeGrafter"/>
</dbReference>
<dbReference type="Pfam" id="PF09302">
    <property type="entry name" value="XLF"/>
    <property type="match status" value="1"/>
</dbReference>
<feature type="compositionally biased region" description="Low complexity" evidence="8">
    <location>
        <begin position="299"/>
        <end position="313"/>
    </location>
</feature>